<dbReference type="Gene3D" id="3.40.50.12710">
    <property type="match status" value="1"/>
</dbReference>
<dbReference type="Proteomes" id="UP000231655">
    <property type="component" value="Unassembled WGS sequence"/>
</dbReference>
<sequence length="359" mass="38941">MSALRDKLLVQIADQGPMGIDAYMRACLLDPEHGYYTTRASIGAEGDFTTAPEISQMFGELMGLALAQTWMDQGAPSTFLLAELGPGRGTLMADILRATRHVPGFHQSMRLLLVEASPRLREIQRAALPEVDLGWREDLSALPQHPLFLVANEFFDALPIRQFRRAEGETWQERQVEASPEGLRAGFGPARSMPVLDYRLGDTNPGDIVELSPEAQGWAKAIGTHVARHGGAALLVDYGGWRSLGDTLQALYQKAPADPFQHPGEADLTAHVDFAELARAAMPALATRLETQGVFLEKLGITARAQALAKGLSGAALDAHVKAHRRLTHPEEMGTLFKILALTPPGQRPPPGLEPGVTF</sequence>
<reference evidence="3 6" key="2">
    <citation type="journal article" date="2018" name="Int. J. Syst. Evol. Microbiol.">
        <title>Pseudooceanicola lipolyticus sp. nov., a marine alphaproteobacterium, reclassification of Oceanicola flagellatus as Pseudooceanicola flagellatus comb. nov. and emended description of the genus Pseudooceanicola.</title>
        <authorList>
            <person name="Huang M.-M."/>
            <person name="Guo L.-L."/>
            <person name="Wu Y.-H."/>
            <person name="Lai Q.-L."/>
            <person name="Shao Z.-Z."/>
            <person name="Wang C.-S."/>
            <person name="Wu M."/>
            <person name="Xu X.-W."/>
        </authorList>
    </citation>
    <scope>NUCLEOTIDE SEQUENCE [LARGE SCALE GENOMIC DNA]</scope>
    <source>
        <strain evidence="3 6">Ar-45</strain>
    </source>
</reference>
<dbReference type="EMBL" id="PGTD01000016">
    <property type="protein sequence ID" value="PJE28886.1"/>
    <property type="molecule type" value="Genomic_DNA"/>
</dbReference>
<evidence type="ECO:0000313" key="5">
    <source>
        <dbReference type="Proteomes" id="UP000231655"/>
    </source>
</evidence>
<proteinExistence type="predicted"/>
<evidence type="ECO:0000313" key="4">
    <source>
        <dbReference type="EMBL" id="SNY47849.1"/>
    </source>
</evidence>
<dbReference type="AlphaFoldDB" id="A0A285IIP9"/>
<dbReference type="OrthoDB" id="9794208at2"/>
<dbReference type="RefSeq" id="WP_097145022.1">
    <property type="nucleotide sequence ID" value="NZ_OBEA01000002.1"/>
</dbReference>
<keyword evidence="2 4" id="KW-0808">Transferase</keyword>
<dbReference type="GO" id="GO:0032259">
    <property type="term" value="P:methylation"/>
    <property type="evidence" value="ECO:0007669"/>
    <property type="project" value="UniProtKB-KW"/>
</dbReference>
<reference evidence="4 5" key="1">
    <citation type="submission" date="2017-09" db="EMBL/GenBank/DDBJ databases">
        <authorList>
            <person name="Ehlers B."/>
            <person name="Leendertz F.H."/>
        </authorList>
    </citation>
    <scope>NUCLEOTIDE SEQUENCE [LARGE SCALE GENOMIC DNA]</scope>
    <source>
        <strain evidence="4 5">CGMCC 1.12662</strain>
    </source>
</reference>
<dbReference type="PANTHER" id="PTHR12049">
    <property type="entry name" value="PROTEIN ARGININE METHYLTRANSFERASE NDUFAF7, MITOCHONDRIAL"/>
    <property type="match status" value="1"/>
</dbReference>
<keyword evidence="6" id="KW-1185">Reference proteome</keyword>
<evidence type="ECO:0000313" key="3">
    <source>
        <dbReference type="EMBL" id="PJE28886.1"/>
    </source>
</evidence>
<dbReference type="Pfam" id="PF02636">
    <property type="entry name" value="Methyltransf_28"/>
    <property type="match status" value="1"/>
</dbReference>
<dbReference type="EMBL" id="OBEA01000002">
    <property type="protein sequence ID" value="SNY47849.1"/>
    <property type="molecule type" value="Genomic_DNA"/>
</dbReference>
<organism evidence="4 5">
    <name type="scientific">Pseudooceanicola antarcticus</name>
    <dbReference type="NCBI Taxonomy" id="1247613"/>
    <lineage>
        <taxon>Bacteria</taxon>
        <taxon>Pseudomonadati</taxon>
        <taxon>Pseudomonadota</taxon>
        <taxon>Alphaproteobacteria</taxon>
        <taxon>Rhodobacterales</taxon>
        <taxon>Paracoccaceae</taxon>
        <taxon>Pseudooceanicola</taxon>
    </lineage>
</organism>
<protein>
    <submittedName>
        <fullName evidence="3 4">Methyltransferase</fullName>
    </submittedName>
</protein>
<gene>
    <name evidence="3" type="ORF">CVM39_10530</name>
    <name evidence="4" type="ORF">SAMN06297129_1261</name>
</gene>
<keyword evidence="1 4" id="KW-0489">Methyltransferase</keyword>
<dbReference type="Proteomes" id="UP000231702">
    <property type="component" value="Unassembled WGS sequence"/>
</dbReference>
<dbReference type="SUPFAM" id="SSF53335">
    <property type="entry name" value="S-adenosyl-L-methionine-dependent methyltransferases"/>
    <property type="match status" value="1"/>
</dbReference>
<evidence type="ECO:0000256" key="1">
    <source>
        <dbReference type="ARBA" id="ARBA00022603"/>
    </source>
</evidence>
<dbReference type="InterPro" id="IPR038375">
    <property type="entry name" value="NDUFAF7_sf"/>
</dbReference>
<accession>A0A285IIP9</accession>
<evidence type="ECO:0000256" key="2">
    <source>
        <dbReference type="ARBA" id="ARBA00022679"/>
    </source>
</evidence>
<name>A0A285IIP9_9RHOB</name>
<dbReference type="GO" id="GO:0035243">
    <property type="term" value="F:protein-arginine omega-N symmetric methyltransferase activity"/>
    <property type="evidence" value="ECO:0007669"/>
    <property type="project" value="TreeGrafter"/>
</dbReference>
<dbReference type="PANTHER" id="PTHR12049:SF7">
    <property type="entry name" value="PROTEIN ARGININE METHYLTRANSFERASE NDUFAF7, MITOCHONDRIAL"/>
    <property type="match status" value="1"/>
</dbReference>
<dbReference type="InterPro" id="IPR029063">
    <property type="entry name" value="SAM-dependent_MTases_sf"/>
</dbReference>
<dbReference type="InterPro" id="IPR003788">
    <property type="entry name" value="NDUFAF7"/>
</dbReference>
<evidence type="ECO:0000313" key="6">
    <source>
        <dbReference type="Proteomes" id="UP000231702"/>
    </source>
</evidence>